<evidence type="ECO:0000256" key="1">
    <source>
        <dbReference type="SAM" id="Phobius"/>
    </source>
</evidence>
<gene>
    <name evidence="2" type="ORF">LNTAR_19302</name>
</gene>
<accession>A6DQS6</accession>
<keyword evidence="1" id="KW-0812">Transmembrane</keyword>
<feature type="transmembrane region" description="Helical" evidence="1">
    <location>
        <begin position="6"/>
        <end position="28"/>
    </location>
</feature>
<evidence type="ECO:0000313" key="2">
    <source>
        <dbReference type="EMBL" id="EDM25976.1"/>
    </source>
</evidence>
<sequence>MKDKIIYWITIIFMGVLLGIGVGIYNLYDPDSYHRRQVLTKDWETIKLYFNFGFWATFVGTVFVGFKFYGQFTEFLKTDEK</sequence>
<keyword evidence="1" id="KW-0472">Membrane</keyword>
<feature type="transmembrane region" description="Helical" evidence="1">
    <location>
        <begin position="48"/>
        <end position="69"/>
    </location>
</feature>
<proteinExistence type="predicted"/>
<protein>
    <submittedName>
        <fullName evidence="2">Uncharacterized protein</fullName>
    </submittedName>
</protein>
<dbReference type="STRING" id="313628.LNTAR_19302"/>
<dbReference type="AlphaFoldDB" id="A6DQS6"/>
<dbReference type="RefSeq" id="WP_007280199.1">
    <property type="nucleotide sequence ID" value="NZ_ABCK01000021.1"/>
</dbReference>
<reference evidence="2 3" key="1">
    <citation type="journal article" date="2010" name="J. Bacteriol.">
        <title>Genome sequence of Lentisphaera araneosa HTCC2155T, the type species of the order Lentisphaerales in the phylum Lentisphaerae.</title>
        <authorList>
            <person name="Thrash J.C."/>
            <person name="Cho J.C."/>
            <person name="Vergin K.L."/>
            <person name="Morris R.M."/>
            <person name="Giovannoni S.J."/>
        </authorList>
    </citation>
    <scope>NUCLEOTIDE SEQUENCE [LARGE SCALE GENOMIC DNA]</scope>
    <source>
        <strain evidence="2 3">HTCC2155</strain>
    </source>
</reference>
<keyword evidence="1" id="KW-1133">Transmembrane helix</keyword>
<organism evidence="2 3">
    <name type="scientific">Lentisphaera araneosa HTCC2155</name>
    <dbReference type="NCBI Taxonomy" id="313628"/>
    <lineage>
        <taxon>Bacteria</taxon>
        <taxon>Pseudomonadati</taxon>
        <taxon>Lentisphaerota</taxon>
        <taxon>Lentisphaeria</taxon>
        <taxon>Lentisphaerales</taxon>
        <taxon>Lentisphaeraceae</taxon>
        <taxon>Lentisphaera</taxon>
    </lineage>
</organism>
<keyword evidence="3" id="KW-1185">Reference proteome</keyword>
<dbReference type="Proteomes" id="UP000004947">
    <property type="component" value="Unassembled WGS sequence"/>
</dbReference>
<evidence type="ECO:0000313" key="3">
    <source>
        <dbReference type="Proteomes" id="UP000004947"/>
    </source>
</evidence>
<name>A6DQS6_9BACT</name>
<comment type="caution">
    <text evidence="2">The sequence shown here is derived from an EMBL/GenBank/DDBJ whole genome shotgun (WGS) entry which is preliminary data.</text>
</comment>
<dbReference type="EMBL" id="ABCK01000021">
    <property type="protein sequence ID" value="EDM25976.1"/>
    <property type="molecule type" value="Genomic_DNA"/>
</dbReference>